<organism evidence="1 2">
    <name type="scientific">Streblomastix strix</name>
    <dbReference type="NCBI Taxonomy" id="222440"/>
    <lineage>
        <taxon>Eukaryota</taxon>
        <taxon>Metamonada</taxon>
        <taxon>Preaxostyla</taxon>
        <taxon>Oxymonadida</taxon>
        <taxon>Streblomastigidae</taxon>
        <taxon>Streblomastix</taxon>
    </lineage>
</organism>
<comment type="caution">
    <text evidence="1">The sequence shown here is derived from an EMBL/GenBank/DDBJ whole genome shotgun (WGS) entry which is preliminary data.</text>
</comment>
<feature type="non-terminal residue" evidence="1">
    <location>
        <position position="1"/>
    </location>
</feature>
<dbReference type="EMBL" id="SNRW01048700">
    <property type="protein sequence ID" value="KAA6312618.1"/>
    <property type="molecule type" value="Genomic_DNA"/>
</dbReference>
<evidence type="ECO:0000313" key="1">
    <source>
        <dbReference type="EMBL" id="KAA6312618.1"/>
    </source>
</evidence>
<dbReference type="AlphaFoldDB" id="A0A5J4PV55"/>
<sequence length="28" mass="3387">WNVERNGTEIFEFVEKCCHLPQFDNPSF</sequence>
<name>A0A5J4PV55_9EUKA</name>
<reference evidence="1 2" key="1">
    <citation type="submission" date="2019-03" db="EMBL/GenBank/DDBJ databases">
        <title>Single cell metagenomics reveals metabolic interactions within the superorganism composed of flagellate Streblomastix strix and complex community of Bacteroidetes bacteria on its surface.</title>
        <authorList>
            <person name="Treitli S.C."/>
            <person name="Kolisko M."/>
            <person name="Husnik F."/>
            <person name="Keeling P."/>
            <person name="Hampl V."/>
        </authorList>
    </citation>
    <scope>NUCLEOTIDE SEQUENCE [LARGE SCALE GENOMIC DNA]</scope>
    <source>
        <strain evidence="1">ST1C</strain>
    </source>
</reference>
<protein>
    <submittedName>
        <fullName evidence="1">Uncharacterized protein</fullName>
    </submittedName>
</protein>
<proteinExistence type="predicted"/>
<gene>
    <name evidence="1" type="ORF">EZS28_055894</name>
</gene>
<evidence type="ECO:0000313" key="2">
    <source>
        <dbReference type="Proteomes" id="UP000324800"/>
    </source>
</evidence>
<accession>A0A5J4PV55</accession>
<dbReference type="Proteomes" id="UP000324800">
    <property type="component" value="Unassembled WGS sequence"/>
</dbReference>